<feature type="region of interest" description="Disordered" evidence="1">
    <location>
        <begin position="18"/>
        <end position="40"/>
    </location>
</feature>
<dbReference type="Proteomes" id="UP000199663">
    <property type="component" value="Unassembled WGS sequence"/>
</dbReference>
<organism evidence="3 4">
    <name type="scientific">Rhodonellum ikkaensis</name>
    <dbReference type="NCBI Taxonomy" id="336829"/>
    <lineage>
        <taxon>Bacteria</taxon>
        <taxon>Pseudomonadati</taxon>
        <taxon>Bacteroidota</taxon>
        <taxon>Cytophagia</taxon>
        <taxon>Cytophagales</taxon>
        <taxon>Cytophagaceae</taxon>
        <taxon>Rhodonellum</taxon>
    </lineage>
</organism>
<feature type="compositionally biased region" description="Basic residues" evidence="1">
    <location>
        <begin position="24"/>
        <end position="34"/>
    </location>
</feature>
<sequence length="141" mass="15626">MYYFTCFNLRIQAKQAAKANPKFSKNKTGRKKKEKGSPKIKLEKGETYEITYNMSQHGKSSMEIAEARGLAESTIKGHLVKGIAAGKVSIHAHLSPETIKEVSEILESNAGDIGAIRQENPGKYDYGTLRMVAVYMEKSAK</sequence>
<gene>
    <name evidence="3" type="ORF">SAMN05444412_1473</name>
</gene>
<evidence type="ECO:0000313" key="4">
    <source>
        <dbReference type="Proteomes" id="UP000199663"/>
    </source>
</evidence>
<keyword evidence="4" id="KW-1185">Reference proteome</keyword>
<name>A0A1H3UCP1_9BACT</name>
<dbReference type="EMBL" id="FNQC01000047">
    <property type="protein sequence ID" value="SDZ59615.1"/>
    <property type="molecule type" value="Genomic_DNA"/>
</dbReference>
<feature type="domain" description="Helicase Helix-turn-helix" evidence="2">
    <location>
        <begin position="47"/>
        <end position="132"/>
    </location>
</feature>
<dbReference type="InterPro" id="IPR029491">
    <property type="entry name" value="Helicase_HTH"/>
</dbReference>
<accession>A0A1H3UCP1</accession>
<evidence type="ECO:0000313" key="3">
    <source>
        <dbReference type="EMBL" id="SDZ59615.1"/>
    </source>
</evidence>
<reference evidence="3 4" key="1">
    <citation type="submission" date="2016-10" db="EMBL/GenBank/DDBJ databases">
        <authorList>
            <person name="Varghese N."/>
            <person name="Submissions S."/>
        </authorList>
    </citation>
    <scope>NUCLEOTIDE SEQUENCE [LARGE SCALE GENOMIC DNA]</scope>
    <source>
        <strain evidence="3 4">DSM 17997</strain>
    </source>
</reference>
<protein>
    <submittedName>
        <fullName evidence="3">Helix-turn-helix domain-containing protein</fullName>
    </submittedName>
</protein>
<evidence type="ECO:0000256" key="1">
    <source>
        <dbReference type="SAM" id="MobiDB-lite"/>
    </source>
</evidence>
<dbReference type="Pfam" id="PF14493">
    <property type="entry name" value="HTH_40"/>
    <property type="match status" value="1"/>
</dbReference>
<comment type="caution">
    <text evidence="3">The sequence shown here is derived from an EMBL/GenBank/DDBJ whole genome shotgun (WGS) entry which is preliminary data.</text>
</comment>
<evidence type="ECO:0000259" key="2">
    <source>
        <dbReference type="Pfam" id="PF14493"/>
    </source>
</evidence>
<proteinExistence type="predicted"/>